<dbReference type="AlphaFoldDB" id="A0AAV0DQL5"/>
<evidence type="ECO:0000259" key="1">
    <source>
        <dbReference type="Pfam" id="PF07734"/>
    </source>
</evidence>
<sequence length="298" mass="35202">MFEGFGFGVSKSMAWKVVMLWHFKDCTYEGKHSYEFVMVCSQDGDGSWSWRQIDALPNVPVVSREDFYCKGKYYWRVEVYEYLDSEPPFSQDRLLWFDLEDEVFGTIGLPTRWEDISFTVMNENIAMISRCPPENSNCIEIWLMSETADCVDWHKKWSVECCPSTVRHEYWNPVGCGTWDESWSPIGIINQGGGRFHLIAYPYIINYRREGDMGRSYGYPDEENYIPYLVSVDMETQEMKIIYLTRKRKCVELISNSTGYTQVYKESNIHITQEWKDFKVRPCYGAYARIYNRSLKLV</sequence>
<reference evidence="2" key="1">
    <citation type="submission" date="2022-07" db="EMBL/GenBank/DDBJ databases">
        <authorList>
            <person name="Macas J."/>
            <person name="Novak P."/>
            <person name="Neumann P."/>
        </authorList>
    </citation>
    <scope>NUCLEOTIDE SEQUENCE</scope>
</reference>
<evidence type="ECO:0000313" key="2">
    <source>
        <dbReference type="EMBL" id="CAH9104076.1"/>
    </source>
</evidence>
<comment type="caution">
    <text evidence="2">The sequence shown here is derived from an EMBL/GenBank/DDBJ whole genome shotgun (WGS) entry which is preliminary data.</text>
</comment>
<keyword evidence="3" id="KW-1185">Reference proteome</keyword>
<organism evidence="2 3">
    <name type="scientific">Cuscuta epithymum</name>
    <dbReference type="NCBI Taxonomy" id="186058"/>
    <lineage>
        <taxon>Eukaryota</taxon>
        <taxon>Viridiplantae</taxon>
        <taxon>Streptophyta</taxon>
        <taxon>Embryophyta</taxon>
        <taxon>Tracheophyta</taxon>
        <taxon>Spermatophyta</taxon>
        <taxon>Magnoliopsida</taxon>
        <taxon>eudicotyledons</taxon>
        <taxon>Gunneridae</taxon>
        <taxon>Pentapetalae</taxon>
        <taxon>asterids</taxon>
        <taxon>lamiids</taxon>
        <taxon>Solanales</taxon>
        <taxon>Convolvulaceae</taxon>
        <taxon>Cuscuteae</taxon>
        <taxon>Cuscuta</taxon>
        <taxon>Cuscuta subgen. Cuscuta</taxon>
    </lineage>
</organism>
<name>A0AAV0DQL5_9ASTE</name>
<feature type="domain" description="F-box associated beta-propeller type 1" evidence="1">
    <location>
        <begin position="5"/>
        <end position="158"/>
    </location>
</feature>
<dbReference type="InterPro" id="IPR006527">
    <property type="entry name" value="F-box-assoc_dom_typ1"/>
</dbReference>
<gene>
    <name evidence="2" type="ORF">CEPIT_LOCUS16649</name>
</gene>
<proteinExistence type="predicted"/>
<protein>
    <recommendedName>
        <fullName evidence="1">F-box associated beta-propeller type 1 domain-containing protein</fullName>
    </recommendedName>
</protein>
<dbReference type="Proteomes" id="UP001152523">
    <property type="component" value="Unassembled WGS sequence"/>
</dbReference>
<dbReference type="EMBL" id="CAMAPF010000124">
    <property type="protein sequence ID" value="CAH9104076.1"/>
    <property type="molecule type" value="Genomic_DNA"/>
</dbReference>
<dbReference type="Pfam" id="PF07734">
    <property type="entry name" value="FBA_1"/>
    <property type="match status" value="1"/>
</dbReference>
<evidence type="ECO:0000313" key="3">
    <source>
        <dbReference type="Proteomes" id="UP001152523"/>
    </source>
</evidence>
<accession>A0AAV0DQL5</accession>